<name>A0A1Q2M6Z7_9GAMM</name>
<accession>A0A1Q2M6Z7</accession>
<sequence length="82" mass="9785">MTIPSHVLETEFPDLADSIRHLVQDSIQYKNDHDDYHKLDKAIRGLEERGVATDDHHFRELKTKRARLKDQLYTQARNYRSH</sequence>
<dbReference type="KEGG" id="maga:Mag101_13025"/>
<dbReference type="Pfam" id="PF04325">
    <property type="entry name" value="DUF465"/>
    <property type="match status" value="1"/>
</dbReference>
<dbReference type="Gene3D" id="6.10.280.50">
    <property type="match status" value="1"/>
</dbReference>
<dbReference type="Proteomes" id="UP000188219">
    <property type="component" value="Chromosome"/>
</dbReference>
<evidence type="ECO:0000313" key="1">
    <source>
        <dbReference type="EMBL" id="AQQ68451.1"/>
    </source>
</evidence>
<dbReference type="OrthoDB" id="1263265at2"/>
<keyword evidence="2" id="KW-1185">Reference proteome</keyword>
<reference evidence="1" key="1">
    <citation type="submission" date="2017-02" db="EMBL/GenBank/DDBJ databases">
        <title>Genome of Microbulbifer agarilyticus GP101.</title>
        <authorList>
            <person name="Jung J."/>
            <person name="Bae S.S."/>
            <person name="Baek K."/>
        </authorList>
    </citation>
    <scope>NUCLEOTIDE SEQUENCE [LARGE SCALE GENOMIC DNA]</scope>
    <source>
        <strain evidence="1">GP101</strain>
    </source>
</reference>
<protein>
    <recommendedName>
        <fullName evidence="3">GTP-binding protein</fullName>
    </recommendedName>
</protein>
<dbReference type="STRING" id="260552.Mag101_13025"/>
<evidence type="ECO:0008006" key="3">
    <source>
        <dbReference type="Google" id="ProtNLM"/>
    </source>
</evidence>
<organism evidence="1 2">
    <name type="scientific">Microbulbifer agarilyticus</name>
    <dbReference type="NCBI Taxonomy" id="260552"/>
    <lineage>
        <taxon>Bacteria</taxon>
        <taxon>Pseudomonadati</taxon>
        <taxon>Pseudomonadota</taxon>
        <taxon>Gammaproteobacteria</taxon>
        <taxon>Cellvibrionales</taxon>
        <taxon>Microbulbiferaceae</taxon>
        <taxon>Microbulbifer</taxon>
    </lineage>
</organism>
<gene>
    <name evidence="1" type="ORF">Mag101_13025</name>
</gene>
<proteinExistence type="predicted"/>
<dbReference type="InterPro" id="IPR007420">
    <property type="entry name" value="DUF465"/>
</dbReference>
<dbReference type="eggNOG" id="COG2841">
    <property type="taxonomic scope" value="Bacteria"/>
</dbReference>
<dbReference type="EMBL" id="CP019650">
    <property type="protein sequence ID" value="AQQ68451.1"/>
    <property type="molecule type" value="Genomic_DNA"/>
</dbReference>
<dbReference type="InterPro" id="IPR038444">
    <property type="entry name" value="DUF465_sf"/>
</dbReference>
<dbReference type="AlphaFoldDB" id="A0A1Q2M6Z7"/>
<evidence type="ECO:0000313" key="2">
    <source>
        <dbReference type="Proteomes" id="UP000188219"/>
    </source>
</evidence>
<dbReference type="RefSeq" id="WP_077405754.1">
    <property type="nucleotide sequence ID" value="NZ_CP019650.1"/>
</dbReference>